<evidence type="ECO:0000256" key="1">
    <source>
        <dbReference type="ARBA" id="ARBA00004370"/>
    </source>
</evidence>
<evidence type="ECO:0000313" key="8">
    <source>
        <dbReference type="Proteomes" id="UP000218627"/>
    </source>
</evidence>
<dbReference type="SUPFAM" id="SSF56519">
    <property type="entry name" value="Penicillin binding protein dimerisation domain"/>
    <property type="match status" value="1"/>
</dbReference>
<protein>
    <submittedName>
        <fullName evidence="7">Cell division protein FtsI (Penicillin-binding protein 3)</fullName>
    </submittedName>
</protein>
<keyword evidence="3 4" id="KW-0472">Membrane</keyword>
<dbReference type="AlphaFoldDB" id="A0A285NTR9"/>
<dbReference type="OrthoDB" id="9770103at2"/>
<evidence type="ECO:0000256" key="2">
    <source>
        <dbReference type="ARBA" id="ARBA00022645"/>
    </source>
</evidence>
<dbReference type="Pfam" id="PF00905">
    <property type="entry name" value="Transpeptidase"/>
    <property type="match status" value="1"/>
</dbReference>
<dbReference type="PANTHER" id="PTHR30627:SF1">
    <property type="entry name" value="PEPTIDOGLYCAN D,D-TRANSPEPTIDASE FTSI"/>
    <property type="match status" value="1"/>
</dbReference>
<evidence type="ECO:0000256" key="4">
    <source>
        <dbReference type="SAM" id="Phobius"/>
    </source>
</evidence>
<gene>
    <name evidence="7" type="ORF">SAMN06265353_0126</name>
</gene>
<dbReference type="InterPro" id="IPR001460">
    <property type="entry name" value="PCN-bd_Tpept"/>
</dbReference>
<comment type="subcellular location">
    <subcellularLocation>
        <location evidence="1">Membrane</location>
    </subcellularLocation>
</comment>
<dbReference type="InterPro" id="IPR036138">
    <property type="entry name" value="PBP_dimer_sf"/>
</dbReference>
<keyword evidence="7" id="KW-0131">Cell cycle</keyword>
<evidence type="ECO:0000313" key="7">
    <source>
        <dbReference type="EMBL" id="SNZ11051.1"/>
    </source>
</evidence>
<dbReference type="GO" id="GO:0071555">
    <property type="term" value="P:cell wall organization"/>
    <property type="evidence" value="ECO:0007669"/>
    <property type="project" value="TreeGrafter"/>
</dbReference>
<feature type="transmembrane region" description="Helical" evidence="4">
    <location>
        <begin position="12"/>
        <end position="34"/>
    </location>
</feature>
<dbReference type="InterPro" id="IPR012338">
    <property type="entry name" value="Beta-lactam/transpept-like"/>
</dbReference>
<dbReference type="Proteomes" id="UP000218627">
    <property type="component" value="Unassembled WGS sequence"/>
</dbReference>
<dbReference type="InterPro" id="IPR005311">
    <property type="entry name" value="PBP_dimer"/>
</dbReference>
<accession>A0A285NTR9</accession>
<dbReference type="GO" id="GO:0008658">
    <property type="term" value="F:penicillin binding"/>
    <property type="evidence" value="ECO:0007669"/>
    <property type="project" value="InterPro"/>
</dbReference>
<name>A0A285NTR9_9AQUI</name>
<evidence type="ECO:0000256" key="3">
    <source>
        <dbReference type="ARBA" id="ARBA00023136"/>
    </source>
</evidence>
<keyword evidence="4" id="KW-1133">Transmembrane helix</keyword>
<dbReference type="RefSeq" id="WP_096600034.1">
    <property type="nucleotide sequence ID" value="NZ_OBEN01000001.1"/>
</dbReference>
<feature type="domain" description="Penicillin-binding protein dimerisation" evidence="6">
    <location>
        <begin position="56"/>
        <end position="168"/>
    </location>
</feature>
<proteinExistence type="predicted"/>
<reference evidence="8" key="1">
    <citation type="submission" date="2017-09" db="EMBL/GenBank/DDBJ databases">
        <authorList>
            <person name="Varghese N."/>
            <person name="Submissions S."/>
        </authorList>
    </citation>
    <scope>NUCLEOTIDE SEQUENCE [LARGE SCALE GENOMIC DNA]</scope>
    <source>
        <strain evidence="8">DSM 2913</strain>
    </source>
</reference>
<dbReference type="Gene3D" id="3.30.450.330">
    <property type="match status" value="1"/>
</dbReference>
<evidence type="ECO:0000259" key="6">
    <source>
        <dbReference type="Pfam" id="PF03717"/>
    </source>
</evidence>
<dbReference type="EMBL" id="OBEN01000001">
    <property type="protein sequence ID" value="SNZ11051.1"/>
    <property type="molecule type" value="Genomic_DNA"/>
</dbReference>
<sequence>MRELKKENSKILFLSSLIFIGFFVLFLRIAYLQLVGRTEYVKRIAEKFPKVALVDIPTYRGSIKDRNGNDLAMSIPTISVYAFPKYVQNKEELASRLSAPTGVPERKILEQLNSGKKFVWLAKKVDKSLLPYIKGVIKDTENSKYVGIQEDFKRFYPHGSLASNLIGFSGDDGTGLEGLEYMLNSFLNEKKQKIPFLFSPEGSLALEPSSYVEALKSKTVYTTIDLGVQSILEDIRDKIVKDWKPKKVAILVMDAKSGDILGMATYPYYDPNNYGKYKPWERRNFVITDIFEPGSVMKPFFIGMALDKGYISEKYTVDGEHGKTEVYGRTVRDVHPYGRLTLDQVLVKSSNVGTVKIAKFLSRKDVEELMQKIHFKDSFGILPGETKPRLPDYRYPANILYSSIGQGLSANLLNLCSAFSLLATGYMPKPKIILYTEDEEGKKNYYESQILRQGLFSQRVMNWLHKNLIRVVEEGTAKLARSDYFTIAGKTGTSQKFDFRVGKYSRDKVVAYFVGYFPATDPRFVAGISVDEPKGLAYGGTAAAPYFKEMVERVSAYYRLKPDKLSKSTP</sequence>
<dbReference type="PANTHER" id="PTHR30627">
    <property type="entry name" value="PEPTIDOGLYCAN D,D-TRANSPEPTIDASE"/>
    <property type="match status" value="1"/>
</dbReference>
<evidence type="ECO:0000259" key="5">
    <source>
        <dbReference type="Pfam" id="PF00905"/>
    </source>
</evidence>
<keyword evidence="4" id="KW-0812">Transmembrane</keyword>
<organism evidence="7 8">
    <name type="scientific">Hydrogenobacter hydrogenophilus</name>
    <dbReference type="NCBI Taxonomy" id="35835"/>
    <lineage>
        <taxon>Bacteria</taxon>
        <taxon>Pseudomonadati</taxon>
        <taxon>Aquificota</taxon>
        <taxon>Aquificia</taxon>
        <taxon>Aquificales</taxon>
        <taxon>Aquificaceae</taxon>
        <taxon>Hydrogenobacter</taxon>
    </lineage>
</organism>
<feature type="domain" description="Penicillin-binding protein transpeptidase" evidence="5">
    <location>
        <begin position="249"/>
        <end position="551"/>
    </location>
</feature>
<dbReference type="GO" id="GO:0005886">
    <property type="term" value="C:plasma membrane"/>
    <property type="evidence" value="ECO:0007669"/>
    <property type="project" value="TreeGrafter"/>
</dbReference>
<dbReference type="GO" id="GO:0004180">
    <property type="term" value="F:carboxypeptidase activity"/>
    <property type="evidence" value="ECO:0007669"/>
    <property type="project" value="UniProtKB-KW"/>
</dbReference>
<dbReference type="Gene3D" id="3.90.1310.10">
    <property type="entry name" value="Penicillin-binding protein 2a (Domain 2)"/>
    <property type="match status" value="1"/>
</dbReference>
<dbReference type="SUPFAM" id="SSF56601">
    <property type="entry name" value="beta-lactamase/transpeptidase-like"/>
    <property type="match status" value="1"/>
</dbReference>
<keyword evidence="2" id="KW-0121">Carboxypeptidase</keyword>
<keyword evidence="2" id="KW-0645">Protease</keyword>
<dbReference type="Gene3D" id="3.40.710.10">
    <property type="entry name" value="DD-peptidase/beta-lactamase superfamily"/>
    <property type="match status" value="1"/>
</dbReference>
<dbReference type="InterPro" id="IPR050515">
    <property type="entry name" value="Beta-lactam/transpept"/>
</dbReference>
<dbReference type="Pfam" id="PF03717">
    <property type="entry name" value="PBP_dimer"/>
    <property type="match status" value="1"/>
</dbReference>
<dbReference type="GO" id="GO:0051301">
    <property type="term" value="P:cell division"/>
    <property type="evidence" value="ECO:0007669"/>
    <property type="project" value="UniProtKB-KW"/>
</dbReference>
<keyword evidence="7" id="KW-0132">Cell division</keyword>
<keyword evidence="2" id="KW-0378">Hydrolase</keyword>
<keyword evidence="8" id="KW-1185">Reference proteome</keyword>